<dbReference type="RefSeq" id="WP_262310740.1">
    <property type="nucleotide sequence ID" value="NZ_CP106679.1"/>
</dbReference>
<keyword evidence="3" id="KW-1185">Reference proteome</keyword>
<evidence type="ECO:0000259" key="1">
    <source>
        <dbReference type="Pfam" id="PF05430"/>
    </source>
</evidence>
<dbReference type="InterPro" id="IPR029063">
    <property type="entry name" value="SAM-dependent_MTases_sf"/>
</dbReference>
<sequence>MPKVEIFETKDGSHSLLLTDMNETYHSTHGAMTEAQYVFLSKGLDHCRKLFPDKEVIKILEIGFGTGLNAWLTACKVQGESYEVEFASLEKHPLSKEIIDQLNYTDRMGTVDAKELYDKVHQADWDQLVRISTAFSLHKMEGDILNLPLAEGYFDLIYFDAFAPSKQPEMWSQDILKRMFAALVKGGVLVTYCAQGQFKRDLKTVGFETEELPGPPGKKEMTRAVKP</sequence>
<dbReference type="InterPro" id="IPR047785">
    <property type="entry name" value="tRNA_MNMC2"/>
</dbReference>
<feature type="domain" description="MnmC-like methyltransferase" evidence="1">
    <location>
        <begin position="128"/>
        <end position="227"/>
    </location>
</feature>
<dbReference type="Pfam" id="PF05430">
    <property type="entry name" value="Methyltransf_30"/>
    <property type="match status" value="1"/>
</dbReference>
<dbReference type="PANTHER" id="PTHR39963:SF1">
    <property type="entry name" value="MNMC-LIKE METHYLTRANSFERASE DOMAIN-CONTAINING PROTEIN"/>
    <property type="match status" value="1"/>
</dbReference>
<dbReference type="SUPFAM" id="SSF53335">
    <property type="entry name" value="S-adenosyl-L-methionine-dependent methyltransferases"/>
    <property type="match status" value="1"/>
</dbReference>
<protein>
    <submittedName>
        <fullName evidence="2">tRNA (5-methylaminomethyl-2-thiouridine)(34)-methyltransferase MnmD</fullName>
    </submittedName>
</protein>
<dbReference type="PANTHER" id="PTHR39963">
    <property type="entry name" value="SLL0983 PROTEIN"/>
    <property type="match status" value="1"/>
</dbReference>
<evidence type="ECO:0000313" key="2">
    <source>
        <dbReference type="EMBL" id="UXP33311.1"/>
    </source>
</evidence>
<dbReference type="CDD" id="cd02440">
    <property type="entry name" value="AdoMet_MTases"/>
    <property type="match status" value="1"/>
</dbReference>
<dbReference type="InterPro" id="IPR008471">
    <property type="entry name" value="MnmC-like_methylTransf"/>
</dbReference>
<accession>A0ABY6CS11</accession>
<dbReference type="Gene3D" id="3.40.50.150">
    <property type="entry name" value="Vaccinia Virus protein VP39"/>
    <property type="match status" value="1"/>
</dbReference>
<dbReference type="EMBL" id="CP106679">
    <property type="protein sequence ID" value="UXP33311.1"/>
    <property type="molecule type" value="Genomic_DNA"/>
</dbReference>
<reference evidence="2" key="1">
    <citation type="submission" date="2022-09" db="EMBL/GenBank/DDBJ databases">
        <title>Comparative genomics and taxonomic characterization of three novel marine species of genus Reichenbachiella exhibiting antioxidant and polysaccharide degradation activities.</title>
        <authorList>
            <person name="Muhammad N."/>
            <person name="Lee Y.-J."/>
            <person name="Ko J."/>
            <person name="Kim S.-G."/>
        </authorList>
    </citation>
    <scope>NUCLEOTIDE SEQUENCE</scope>
    <source>
        <strain evidence="2">BKB1-1</strain>
    </source>
</reference>
<organism evidence="2 3">
    <name type="scientific">Reichenbachiella agarivorans</name>
    <dbReference type="NCBI Taxonomy" id="2979464"/>
    <lineage>
        <taxon>Bacteria</taxon>
        <taxon>Pseudomonadati</taxon>
        <taxon>Bacteroidota</taxon>
        <taxon>Cytophagia</taxon>
        <taxon>Cytophagales</taxon>
        <taxon>Reichenbachiellaceae</taxon>
        <taxon>Reichenbachiella</taxon>
    </lineage>
</organism>
<name>A0ABY6CS11_9BACT</name>
<dbReference type="Proteomes" id="UP001065174">
    <property type="component" value="Chromosome"/>
</dbReference>
<evidence type="ECO:0000313" key="3">
    <source>
        <dbReference type="Proteomes" id="UP001065174"/>
    </source>
</evidence>
<dbReference type="NCBIfam" id="NF033855">
    <property type="entry name" value="tRNA_MNMC2"/>
    <property type="match status" value="1"/>
</dbReference>
<gene>
    <name evidence="2" type="primary">mnmD</name>
    <name evidence="2" type="ORF">N6H18_05020</name>
</gene>
<proteinExistence type="predicted"/>